<dbReference type="Gene3D" id="1.20.1250.20">
    <property type="entry name" value="MFS general substrate transporter like domains"/>
    <property type="match status" value="1"/>
</dbReference>
<evidence type="ECO:0000259" key="8">
    <source>
        <dbReference type="PROSITE" id="PS50850"/>
    </source>
</evidence>
<organism evidence="9 10">
    <name type="scientific">Ureibacillus yapensis</name>
    <dbReference type="NCBI Taxonomy" id="2304605"/>
    <lineage>
        <taxon>Bacteria</taxon>
        <taxon>Bacillati</taxon>
        <taxon>Bacillota</taxon>
        <taxon>Bacilli</taxon>
        <taxon>Bacillales</taxon>
        <taxon>Caryophanaceae</taxon>
        <taxon>Ureibacillus</taxon>
    </lineage>
</organism>
<dbReference type="EMBL" id="QWEI01000015">
    <property type="protein sequence ID" value="RHW31776.1"/>
    <property type="molecule type" value="Genomic_DNA"/>
</dbReference>
<gene>
    <name evidence="9" type="ORF">D1B33_17605</name>
</gene>
<dbReference type="AlphaFoldDB" id="A0A396S2V3"/>
<feature type="transmembrane region" description="Helical" evidence="7">
    <location>
        <begin position="114"/>
        <end position="133"/>
    </location>
</feature>
<comment type="subcellular location">
    <subcellularLocation>
        <location evidence="1">Cell membrane</location>
        <topology evidence="1">Multi-pass membrane protein</topology>
    </subcellularLocation>
</comment>
<evidence type="ECO:0000256" key="6">
    <source>
        <dbReference type="ARBA" id="ARBA00023136"/>
    </source>
</evidence>
<feature type="transmembrane region" description="Helical" evidence="7">
    <location>
        <begin position="372"/>
        <end position="393"/>
    </location>
</feature>
<dbReference type="CDD" id="cd17324">
    <property type="entry name" value="MFS_NepI_like"/>
    <property type="match status" value="1"/>
</dbReference>
<protein>
    <submittedName>
        <fullName evidence="9">MFS transporter</fullName>
    </submittedName>
</protein>
<evidence type="ECO:0000313" key="10">
    <source>
        <dbReference type="Proteomes" id="UP000265692"/>
    </source>
</evidence>
<dbReference type="Proteomes" id="UP000265692">
    <property type="component" value="Unassembled WGS sequence"/>
</dbReference>
<proteinExistence type="predicted"/>
<dbReference type="GO" id="GO:0005886">
    <property type="term" value="C:plasma membrane"/>
    <property type="evidence" value="ECO:0007669"/>
    <property type="project" value="UniProtKB-SubCell"/>
</dbReference>
<evidence type="ECO:0000256" key="3">
    <source>
        <dbReference type="ARBA" id="ARBA00022475"/>
    </source>
</evidence>
<dbReference type="PROSITE" id="PS50850">
    <property type="entry name" value="MFS"/>
    <property type="match status" value="1"/>
</dbReference>
<feature type="domain" description="Major facilitator superfamily (MFS) profile" evidence="8">
    <location>
        <begin position="48"/>
        <end position="422"/>
    </location>
</feature>
<feature type="transmembrane region" description="Helical" evidence="7">
    <location>
        <begin position="338"/>
        <end position="360"/>
    </location>
</feature>
<dbReference type="GO" id="GO:0022857">
    <property type="term" value="F:transmembrane transporter activity"/>
    <property type="evidence" value="ECO:0007669"/>
    <property type="project" value="InterPro"/>
</dbReference>
<dbReference type="PANTHER" id="PTHR43124">
    <property type="entry name" value="PURINE EFFLUX PUMP PBUE"/>
    <property type="match status" value="1"/>
</dbReference>
<dbReference type="InterPro" id="IPR036259">
    <property type="entry name" value="MFS_trans_sf"/>
</dbReference>
<keyword evidence="10" id="KW-1185">Reference proteome</keyword>
<evidence type="ECO:0000256" key="5">
    <source>
        <dbReference type="ARBA" id="ARBA00022989"/>
    </source>
</evidence>
<comment type="caution">
    <text evidence="9">The sequence shown here is derived from an EMBL/GenBank/DDBJ whole genome shotgun (WGS) entry which is preliminary data.</text>
</comment>
<dbReference type="SUPFAM" id="SSF103473">
    <property type="entry name" value="MFS general substrate transporter"/>
    <property type="match status" value="1"/>
</dbReference>
<feature type="transmembrane region" description="Helical" evidence="7">
    <location>
        <begin position="286"/>
        <end position="303"/>
    </location>
</feature>
<sequence>MYLNFRTYCNMKLCCIILAFNIDSKIQKGGHRMLIHETTKIKMNYPLMSFILTWSGLVILMSMFVTVPLTSVFMHDLHISETDAAWIGSIYSFCFAIGCLIYGPLSDKYGRKIFLMASTLVLAAVTFITGFVHDFELLLAMRALQGFASAAFAPVSLVYASDMFPPHKRLTVTGYIISGFLMAGIIAQVFGIMISTRFGWSAIFIIMGIVYFITALLVIFYLPKDSATDKENSILSKYIQMKDIFKNLKLCISFYIMFTVYFSLIGMYTFLGDYLHPYGFTEKDVLPIRALAIISMLTSVFAGKISSKFGVQRSLRSALALASFSLLFMGLATSANLIILGSLLFVAGIAYVVPINVSLVVKNSGLARGSAVLFNAFMLFLGASIGPILATSLAQGGNYLLAFGVLSGFLLIGLIASFFLKD</sequence>
<feature type="transmembrane region" description="Helical" evidence="7">
    <location>
        <begin position="84"/>
        <end position="102"/>
    </location>
</feature>
<evidence type="ECO:0000256" key="4">
    <source>
        <dbReference type="ARBA" id="ARBA00022692"/>
    </source>
</evidence>
<keyword evidence="4 7" id="KW-0812">Transmembrane</keyword>
<feature type="transmembrane region" description="Helical" evidence="7">
    <location>
        <begin position="399"/>
        <end position="420"/>
    </location>
</feature>
<evidence type="ECO:0000256" key="7">
    <source>
        <dbReference type="SAM" id="Phobius"/>
    </source>
</evidence>
<dbReference type="InterPro" id="IPR050189">
    <property type="entry name" value="MFS_Efflux_Transporters"/>
</dbReference>
<feature type="transmembrane region" description="Helical" evidence="7">
    <location>
        <begin position="200"/>
        <end position="222"/>
    </location>
</feature>
<keyword evidence="2" id="KW-0813">Transport</keyword>
<keyword evidence="3" id="KW-1003">Cell membrane</keyword>
<keyword evidence="6 7" id="KW-0472">Membrane</keyword>
<dbReference type="Pfam" id="PF07690">
    <property type="entry name" value="MFS_1"/>
    <property type="match status" value="1"/>
</dbReference>
<evidence type="ECO:0000313" key="9">
    <source>
        <dbReference type="EMBL" id="RHW31776.1"/>
    </source>
</evidence>
<name>A0A396S2V3_9BACL</name>
<reference evidence="9 10" key="1">
    <citation type="submission" date="2018-08" db="EMBL/GenBank/DDBJ databases">
        <title>Lysinibacillus sp. YLB-03 draft genome sequence.</title>
        <authorList>
            <person name="Yu L."/>
        </authorList>
    </citation>
    <scope>NUCLEOTIDE SEQUENCE [LARGE SCALE GENOMIC DNA]</scope>
    <source>
        <strain evidence="9 10">YLB-03</strain>
    </source>
</reference>
<dbReference type="PANTHER" id="PTHR43124:SF3">
    <property type="entry name" value="CHLORAMPHENICOL EFFLUX PUMP RV0191"/>
    <property type="match status" value="1"/>
</dbReference>
<dbReference type="InterPro" id="IPR020846">
    <property type="entry name" value="MFS_dom"/>
</dbReference>
<feature type="transmembrane region" description="Helical" evidence="7">
    <location>
        <begin position="250"/>
        <end position="271"/>
    </location>
</feature>
<dbReference type="InterPro" id="IPR011701">
    <property type="entry name" value="MFS"/>
</dbReference>
<accession>A0A396S2V3</accession>
<feature type="transmembrane region" description="Helical" evidence="7">
    <location>
        <begin position="315"/>
        <end position="332"/>
    </location>
</feature>
<feature type="transmembrane region" description="Helical" evidence="7">
    <location>
        <begin position="172"/>
        <end position="194"/>
    </location>
</feature>
<keyword evidence="5 7" id="KW-1133">Transmembrane helix</keyword>
<evidence type="ECO:0000256" key="2">
    <source>
        <dbReference type="ARBA" id="ARBA00022448"/>
    </source>
</evidence>
<feature type="transmembrane region" description="Helical" evidence="7">
    <location>
        <begin position="139"/>
        <end position="160"/>
    </location>
</feature>
<evidence type="ECO:0000256" key="1">
    <source>
        <dbReference type="ARBA" id="ARBA00004651"/>
    </source>
</evidence>
<feature type="transmembrane region" description="Helical" evidence="7">
    <location>
        <begin position="45"/>
        <end position="64"/>
    </location>
</feature>